<dbReference type="PANTHER" id="PTHR15696:SF0">
    <property type="entry name" value="TELOMERASE-BINDING PROTEIN EST1A"/>
    <property type="match status" value="1"/>
</dbReference>
<dbReference type="Gene3D" id="1.25.40.10">
    <property type="entry name" value="Tetratricopeptide repeat domain"/>
    <property type="match status" value="1"/>
</dbReference>
<name>A0A6A5WM45_9PLEO</name>
<dbReference type="GO" id="GO:0000184">
    <property type="term" value="P:nuclear-transcribed mRNA catabolic process, nonsense-mediated decay"/>
    <property type="evidence" value="ECO:0007669"/>
    <property type="project" value="TreeGrafter"/>
</dbReference>
<dbReference type="GO" id="GO:0042162">
    <property type="term" value="F:telomeric DNA binding"/>
    <property type="evidence" value="ECO:0007669"/>
    <property type="project" value="TreeGrafter"/>
</dbReference>
<feature type="domain" description="DNA/RNA-binding" evidence="1">
    <location>
        <begin position="178"/>
        <end position="231"/>
    </location>
</feature>
<evidence type="ECO:0000259" key="1">
    <source>
        <dbReference type="Pfam" id="PF10373"/>
    </source>
</evidence>
<dbReference type="FunFam" id="1.25.40.10:FF:000202">
    <property type="entry name" value="Unplaced genomic scaffold supercont1.7, whole genome shotgun sequence"/>
    <property type="match status" value="1"/>
</dbReference>
<dbReference type="InterPro" id="IPR011990">
    <property type="entry name" value="TPR-like_helical_dom_sf"/>
</dbReference>
<protein>
    <recommendedName>
        <fullName evidence="1">DNA/RNA-binding domain-containing protein</fullName>
    </recommendedName>
</protein>
<dbReference type="EMBL" id="ML977601">
    <property type="protein sequence ID" value="KAF1998706.1"/>
    <property type="molecule type" value="Genomic_DNA"/>
</dbReference>
<accession>A0A6A5WM45</accession>
<reference evidence="2" key="1">
    <citation type="journal article" date="2020" name="Stud. Mycol.">
        <title>101 Dothideomycetes genomes: a test case for predicting lifestyles and emergence of pathogens.</title>
        <authorList>
            <person name="Haridas S."/>
            <person name="Albert R."/>
            <person name="Binder M."/>
            <person name="Bloem J."/>
            <person name="Labutti K."/>
            <person name="Salamov A."/>
            <person name="Andreopoulos B."/>
            <person name="Baker S."/>
            <person name="Barry K."/>
            <person name="Bills G."/>
            <person name="Bluhm B."/>
            <person name="Cannon C."/>
            <person name="Castanera R."/>
            <person name="Culley D."/>
            <person name="Daum C."/>
            <person name="Ezra D."/>
            <person name="Gonzalez J."/>
            <person name="Henrissat B."/>
            <person name="Kuo A."/>
            <person name="Liang C."/>
            <person name="Lipzen A."/>
            <person name="Lutzoni F."/>
            <person name="Magnuson J."/>
            <person name="Mondo S."/>
            <person name="Nolan M."/>
            <person name="Ohm R."/>
            <person name="Pangilinan J."/>
            <person name="Park H.-J."/>
            <person name="Ramirez L."/>
            <person name="Alfaro M."/>
            <person name="Sun H."/>
            <person name="Tritt A."/>
            <person name="Yoshinaga Y."/>
            <person name="Zwiers L.-H."/>
            <person name="Turgeon B."/>
            <person name="Goodwin S."/>
            <person name="Spatafora J."/>
            <person name="Crous P."/>
            <person name="Grigoriev I."/>
        </authorList>
    </citation>
    <scope>NUCLEOTIDE SEQUENCE</scope>
    <source>
        <strain evidence="2">CBS 123094</strain>
    </source>
</reference>
<dbReference type="GO" id="GO:0070034">
    <property type="term" value="F:telomerase RNA binding"/>
    <property type="evidence" value="ECO:0007669"/>
    <property type="project" value="TreeGrafter"/>
</dbReference>
<feature type="non-terminal residue" evidence="2">
    <location>
        <position position="232"/>
    </location>
</feature>
<dbReference type="GO" id="GO:0005697">
    <property type="term" value="C:telomerase holoenzyme complex"/>
    <property type="evidence" value="ECO:0007669"/>
    <property type="project" value="TreeGrafter"/>
</dbReference>
<sequence>MLRDMDTRPISQEQLASEVKSIYAGLVMVENKCISADQNVARNVEQDERSGPRGSDFWIAMIALHRTLLHEHHDFLLASQHPRASPALRRLASKYSMPARMWKHGIHSLLEVLRRHLPECLDYMLEFVYVAYHMLGSLYETVPAFEDTWTECLGDLARYRMVIEDEDMRNREIWTGNARTWYTRTADRIPGSGRIYHHLALISRPQQLRQLFYYCRSLTSELPFQSARASML</sequence>
<dbReference type="Proteomes" id="UP000799779">
    <property type="component" value="Unassembled WGS sequence"/>
</dbReference>
<organism evidence="2 3">
    <name type="scientific">Amniculicola lignicola CBS 123094</name>
    <dbReference type="NCBI Taxonomy" id="1392246"/>
    <lineage>
        <taxon>Eukaryota</taxon>
        <taxon>Fungi</taxon>
        <taxon>Dikarya</taxon>
        <taxon>Ascomycota</taxon>
        <taxon>Pezizomycotina</taxon>
        <taxon>Dothideomycetes</taxon>
        <taxon>Pleosporomycetidae</taxon>
        <taxon>Pleosporales</taxon>
        <taxon>Amniculicolaceae</taxon>
        <taxon>Amniculicola</taxon>
    </lineage>
</organism>
<dbReference type="InterPro" id="IPR018834">
    <property type="entry name" value="DNA/RNA-bd_Est1-type"/>
</dbReference>
<evidence type="ECO:0000313" key="2">
    <source>
        <dbReference type="EMBL" id="KAF1998706.1"/>
    </source>
</evidence>
<keyword evidence="3" id="KW-1185">Reference proteome</keyword>
<dbReference type="InterPro" id="IPR045153">
    <property type="entry name" value="Est1/Ebs1-like"/>
</dbReference>
<dbReference type="AlphaFoldDB" id="A0A6A5WM45"/>
<dbReference type="Pfam" id="PF10373">
    <property type="entry name" value="EST1_DNA_bind"/>
    <property type="match status" value="1"/>
</dbReference>
<proteinExistence type="predicted"/>
<gene>
    <name evidence="2" type="ORF">P154DRAFT_409213</name>
</gene>
<dbReference type="PANTHER" id="PTHR15696">
    <property type="entry name" value="SMG-7 SUPPRESSOR WITH MORPHOLOGICAL EFFECT ON GENITALIA PROTEIN 7"/>
    <property type="match status" value="1"/>
</dbReference>
<dbReference type="OrthoDB" id="3764612at2759"/>
<dbReference type="SUPFAM" id="SSF48452">
    <property type="entry name" value="TPR-like"/>
    <property type="match status" value="1"/>
</dbReference>
<evidence type="ECO:0000313" key="3">
    <source>
        <dbReference type="Proteomes" id="UP000799779"/>
    </source>
</evidence>